<feature type="binding site" evidence="6">
    <location>
        <begin position="223"/>
        <end position="226"/>
    </location>
    <ligand>
        <name>substrate</name>
    </ligand>
</feature>
<keyword evidence="10" id="KW-1185">Reference proteome</keyword>
<evidence type="ECO:0000256" key="3">
    <source>
        <dbReference type="ARBA" id="ARBA00022813"/>
    </source>
</evidence>
<dbReference type="InterPro" id="IPR029055">
    <property type="entry name" value="Ntn_hydrolases_N"/>
</dbReference>
<keyword evidence="8" id="KW-0732">Signal</keyword>
<keyword evidence="1" id="KW-0645">Protease</keyword>
<evidence type="ECO:0000256" key="7">
    <source>
        <dbReference type="PIRSR" id="PIRSR600246-3"/>
    </source>
</evidence>
<evidence type="ECO:0000256" key="6">
    <source>
        <dbReference type="PIRSR" id="PIRSR600246-2"/>
    </source>
</evidence>
<dbReference type="GO" id="GO:0016811">
    <property type="term" value="F:hydrolase activity, acting on carbon-nitrogen (but not peptide) bonds, in linear amides"/>
    <property type="evidence" value="ECO:0007669"/>
    <property type="project" value="UniProtKB-ARBA"/>
</dbReference>
<gene>
    <name evidence="9" type="primary">iaaA</name>
    <name evidence="9" type="ORF">Pla8534_35010</name>
</gene>
<keyword evidence="2 9" id="KW-0378">Hydrolase</keyword>
<dbReference type="SUPFAM" id="SSF56235">
    <property type="entry name" value="N-terminal nucleophile aminohydrolases (Ntn hydrolases)"/>
    <property type="match status" value="1"/>
</dbReference>
<dbReference type="CDD" id="cd04701">
    <property type="entry name" value="Asparaginase_2"/>
    <property type="match status" value="1"/>
</dbReference>
<feature type="signal peptide" evidence="8">
    <location>
        <begin position="1"/>
        <end position="22"/>
    </location>
</feature>
<feature type="chain" id="PRO_5022230683" description="Isoaspartyl peptidase" evidence="8">
    <location>
        <begin position="23"/>
        <end position="325"/>
    </location>
</feature>
<proteinExistence type="predicted"/>
<protein>
    <recommendedName>
        <fullName evidence="4">Isoaspartyl peptidase</fullName>
    </recommendedName>
</protein>
<organism evidence="9 10">
    <name type="scientific">Lignipirellula cremea</name>
    <dbReference type="NCBI Taxonomy" id="2528010"/>
    <lineage>
        <taxon>Bacteria</taxon>
        <taxon>Pseudomonadati</taxon>
        <taxon>Planctomycetota</taxon>
        <taxon>Planctomycetia</taxon>
        <taxon>Pirellulales</taxon>
        <taxon>Pirellulaceae</taxon>
        <taxon>Lignipirellula</taxon>
    </lineage>
</organism>
<dbReference type="Proteomes" id="UP000317648">
    <property type="component" value="Chromosome"/>
</dbReference>
<evidence type="ECO:0000313" key="9">
    <source>
        <dbReference type="EMBL" id="QDU95684.1"/>
    </source>
</evidence>
<sequence precursor="true">MNWKSLSAAWWLVGAAVTASPAAETPSIEYALVIHGGARGSLGGSSEEEKKAQEKSLEQALSIGLKILANGGEALDAVEQTILHLENDPLFNAGRGAVYNSEGGHELDASLMDGRTRACGAVAGVTTVKNPIGLARLVMTKTRHVLLAGAGAERFADEMHVERVENSYFDTPQRREDWRRVQQDQKAAEDSTKGTVGCVALDRRGNLAAGTSTGGLTNKKFGRVGDSPIIGAGTYAQNSTCGVSCTGTGEEFIRNAVAYQISARMQFGHATLADAVEQVVQHTLRRGDGGVIAIDHRGRMSMQFNTPGMARGWADSTGKFQAWSH</sequence>
<dbReference type="PANTHER" id="PTHR10188">
    <property type="entry name" value="L-ASPARAGINASE"/>
    <property type="match status" value="1"/>
</dbReference>
<dbReference type="Pfam" id="PF01112">
    <property type="entry name" value="Asparaginase_2"/>
    <property type="match status" value="1"/>
</dbReference>
<dbReference type="RefSeq" id="WP_145054394.1">
    <property type="nucleotide sequence ID" value="NZ_CP036433.1"/>
</dbReference>
<evidence type="ECO:0000256" key="2">
    <source>
        <dbReference type="ARBA" id="ARBA00022801"/>
    </source>
</evidence>
<dbReference type="PANTHER" id="PTHR10188:SF6">
    <property type="entry name" value="N(4)-(BETA-N-ACETYLGLUCOSAMINYL)-L-ASPARAGINASE"/>
    <property type="match status" value="1"/>
</dbReference>
<dbReference type="Gene3D" id="3.60.20.30">
    <property type="entry name" value="(Glycosyl)asparaginase"/>
    <property type="match status" value="1"/>
</dbReference>
<feature type="site" description="Cleavage; by autolysis" evidence="7">
    <location>
        <begin position="194"/>
        <end position="195"/>
    </location>
</feature>
<dbReference type="KEGG" id="lcre:Pla8534_35010"/>
<dbReference type="OrthoDB" id="9780217at2"/>
<evidence type="ECO:0000256" key="4">
    <source>
        <dbReference type="ARBA" id="ARBA00069124"/>
    </source>
</evidence>
<dbReference type="FunFam" id="3.60.20.30:FF:000001">
    <property type="entry name" value="Isoaspartyl peptidase/L-asparaginase"/>
    <property type="match status" value="1"/>
</dbReference>
<evidence type="ECO:0000256" key="1">
    <source>
        <dbReference type="ARBA" id="ARBA00022670"/>
    </source>
</evidence>
<reference evidence="9 10" key="1">
    <citation type="submission" date="2019-02" db="EMBL/GenBank/DDBJ databases">
        <title>Deep-cultivation of Planctomycetes and their phenomic and genomic characterization uncovers novel biology.</title>
        <authorList>
            <person name="Wiegand S."/>
            <person name="Jogler M."/>
            <person name="Boedeker C."/>
            <person name="Pinto D."/>
            <person name="Vollmers J."/>
            <person name="Rivas-Marin E."/>
            <person name="Kohn T."/>
            <person name="Peeters S.H."/>
            <person name="Heuer A."/>
            <person name="Rast P."/>
            <person name="Oberbeckmann S."/>
            <person name="Bunk B."/>
            <person name="Jeske O."/>
            <person name="Meyerdierks A."/>
            <person name="Storesund J.E."/>
            <person name="Kallscheuer N."/>
            <person name="Luecker S."/>
            <person name="Lage O.M."/>
            <person name="Pohl T."/>
            <person name="Merkel B.J."/>
            <person name="Hornburger P."/>
            <person name="Mueller R.-W."/>
            <person name="Bruemmer F."/>
            <person name="Labrenz M."/>
            <person name="Spormann A.M."/>
            <person name="Op den Camp H."/>
            <person name="Overmann J."/>
            <person name="Amann R."/>
            <person name="Jetten M.S.M."/>
            <person name="Mascher T."/>
            <person name="Medema M.H."/>
            <person name="Devos D.P."/>
            <person name="Kaster A.-K."/>
            <person name="Ovreas L."/>
            <person name="Rohde M."/>
            <person name="Galperin M.Y."/>
            <person name="Jogler C."/>
        </authorList>
    </citation>
    <scope>NUCLEOTIDE SEQUENCE [LARGE SCALE GENOMIC DNA]</scope>
    <source>
        <strain evidence="9 10">Pla85_3_4</strain>
    </source>
</reference>
<dbReference type="AlphaFoldDB" id="A0A518DV34"/>
<evidence type="ECO:0000313" key="10">
    <source>
        <dbReference type="Proteomes" id="UP000317648"/>
    </source>
</evidence>
<dbReference type="EMBL" id="CP036433">
    <property type="protein sequence ID" value="QDU95684.1"/>
    <property type="molecule type" value="Genomic_DNA"/>
</dbReference>
<feature type="active site" description="Nucleophile" evidence="5">
    <location>
        <position position="195"/>
    </location>
</feature>
<keyword evidence="3" id="KW-0068">Autocatalytic cleavage</keyword>
<dbReference type="GO" id="GO:0008233">
    <property type="term" value="F:peptidase activity"/>
    <property type="evidence" value="ECO:0007669"/>
    <property type="project" value="UniProtKB-KW"/>
</dbReference>
<name>A0A518DV34_9BACT</name>
<accession>A0A518DV34</accession>
<evidence type="ECO:0000256" key="5">
    <source>
        <dbReference type="PIRSR" id="PIRSR600246-1"/>
    </source>
</evidence>
<feature type="binding site" evidence="6">
    <location>
        <begin position="246"/>
        <end position="249"/>
    </location>
    <ligand>
        <name>substrate</name>
    </ligand>
</feature>
<evidence type="ECO:0000256" key="8">
    <source>
        <dbReference type="SAM" id="SignalP"/>
    </source>
</evidence>
<dbReference type="GO" id="GO:0006508">
    <property type="term" value="P:proteolysis"/>
    <property type="evidence" value="ECO:0007669"/>
    <property type="project" value="UniProtKB-KW"/>
</dbReference>
<dbReference type="InterPro" id="IPR000246">
    <property type="entry name" value="Peptidase_T2"/>
</dbReference>